<evidence type="ECO:0000256" key="6">
    <source>
        <dbReference type="ARBA" id="ARBA00025642"/>
    </source>
</evidence>
<feature type="short sequence motif" description="DGA/G" evidence="7">
    <location>
        <begin position="201"/>
        <end position="203"/>
    </location>
</feature>
<dbReference type="EnsemblPlants" id="TraesCS4A02G345300.1">
    <property type="protein sequence ID" value="TraesCS4A02G345300.1"/>
    <property type="gene ID" value="TraesCS4A02G345300"/>
</dbReference>
<keyword evidence="11" id="KW-1185">Reference proteome</keyword>
<comment type="function">
    <text evidence="8">Lipolytic acyl hydrolase (LAH).</text>
</comment>
<dbReference type="GO" id="GO:0016042">
    <property type="term" value="P:lipid catabolic process"/>
    <property type="evidence" value="ECO:0007669"/>
    <property type="project" value="UniProtKB-UniRule"/>
</dbReference>
<dbReference type="OrthoDB" id="1658288at2759"/>
<evidence type="ECO:0000256" key="4">
    <source>
        <dbReference type="ARBA" id="ARBA00022963"/>
    </source>
</evidence>
<organism evidence="10">
    <name type="scientific">Triticum aestivum</name>
    <name type="common">Wheat</name>
    <dbReference type="NCBI Taxonomy" id="4565"/>
    <lineage>
        <taxon>Eukaryota</taxon>
        <taxon>Viridiplantae</taxon>
        <taxon>Streptophyta</taxon>
        <taxon>Embryophyta</taxon>
        <taxon>Tracheophyta</taxon>
        <taxon>Spermatophyta</taxon>
        <taxon>Magnoliopsida</taxon>
        <taxon>Liliopsida</taxon>
        <taxon>Poales</taxon>
        <taxon>Poaceae</taxon>
        <taxon>BOP clade</taxon>
        <taxon>Pooideae</taxon>
        <taxon>Triticodae</taxon>
        <taxon>Triticeae</taxon>
        <taxon>Triticinae</taxon>
        <taxon>Triticum</taxon>
    </lineage>
</organism>
<sequence length="402" mass="42774">MASSSSSAGGDKVNKLVTILSIDGGGVRGIIPATVLAFLEKELQKLDGPDARIADYFDVVAGTSTGGLLTVMLTAPDKDGRPLFDAKDLAKDSIFSKIGTALGMVTGPKYNGKYLQSLLRRHLGDTKLDGALTSVVIPAFDITHLQPTIFSSYHQLKNQPAKNALLSDIAIGTSAAPTFFPAHYFETEDGKGGTRAFNLIDGGVAANNPTLCAMSHVAEDIIVAGNGDLLGKSYMVISIGCGTSSNPKGKYSAKDTAQWGILDWILKGSTVPILDMFNAASGDMVDIHLSILSAALGSSHQYLRIQSTAWPLHQLMYTTIICYGQLSGSAGSIDDCSKANLDKLVEIGNELLGKKVSQVDLETCQNVEVPDEGTNAEQLAKFAKQLSHERRRRHNELATTQT</sequence>
<protein>
    <recommendedName>
        <fullName evidence="8">Patatin</fullName>
        <ecNumber evidence="8">3.1.1.-</ecNumber>
    </recommendedName>
</protein>
<evidence type="ECO:0000256" key="5">
    <source>
        <dbReference type="ARBA" id="ARBA00023098"/>
    </source>
</evidence>
<dbReference type="EC" id="3.1.1.-" evidence="8"/>
<dbReference type="GO" id="GO:0006952">
    <property type="term" value="P:defense response"/>
    <property type="evidence" value="ECO:0007669"/>
    <property type="project" value="UniProtKB-KW"/>
</dbReference>
<dbReference type="InterPro" id="IPR016035">
    <property type="entry name" value="Acyl_Trfase/lysoPLipase"/>
</dbReference>
<feature type="domain" description="PNPLA" evidence="9">
    <location>
        <begin position="20"/>
        <end position="214"/>
    </location>
</feature>
<evidence type="ECO:0000313" key="11">
    <source>
        <dbReference type="Proteomes" id="UP000019116"/>
    </source>
</evidence>
<dbReference type="Gramene" id="TraesCLE_scaffold_089321_01G000400.1">
    <property type="protein sequence ID" value="TraesCLE_scaffold_089321_01G000400.1"/>
    <property type="gene ID" value="TraesCLE_scaffold_089321_01G000400"/>
</dbReference>
<dbReference type="FunFam" id="3.40.1090.10:FF:000005">
    <property type="entry name" value="Patatin"/>
    <property type="match status" value="1"/>
</dbReference>
<dbReference type="Gramene" id="TraesCS4A02G345300.1">
    <property type="protein sequence ID" value="TraesCS4A02G345300.1"/>
    <property type="gene ID" value="TraesCS4A02G345300"/>
</dbReference>
<dbReference type="Gramene" id="TraesROB_scaffold_114449_01G000100.1">
    <property type="protein sequence ID" value="TraesROB_scaffold_114449_01G000100.1"/>
    <property type="gene ID" value="TraesROB_scaffold_114449_01G000100"/>
</dbReference>
<comment type="similarity">
    <text evidence="1 8">Belongs to the patatin family.</text>
</comment>
<dbReference type="STRING" id="4565.A0A3B6HZB2"/>
<keyword evidence="2 7" id="KW-0378">Hydrolase</keyword>
<dbReference type="Gramene" id="TraesKAR4A01G0389780.1">
    <property type="protein sequence ID" value="cds.TraesKAR4A01G0389780.1"/>
    <property type="gene ID" value="TraesKAR4A01G0389780"/>
</dbReference>
<evidence type="ECO:0000259" key="9">
    <source>
        <dbReference type="PROSITE" id="PS51635"/>
    </source>
</evidence>
<dbReference type="Proteomes" id="UP000019116">
    <property type="component" value="Chromosome 4A"/>
</dbReference>
<feature type="short sequence motif" description="GXSXG" evidence="7">
    <location>
        <begin position="62"/>
        <end position="66"/>
    </location>
</feature>
<dbReference type="PROSITE" id="PS51635">
    <property type="entry name" value="PNPLA"/>
    <property type="match status" value="1"/>
</dbReference>
<evidence type="ECO:0000256" key="7">
    <source>
        <dbReference type="PROSITE-ProRule" id="PRU01161"/>
    </source>
</evidence>
<evidence type="ECO:0000256" key="1">
    <source>
        <dbReference type="ARBA" id="ARBA00010240"/>
    </source>
</evidence>
<dbReference type="Pfam" id="PF01734">
    <property type="entry name" value="Patatin"/>
    <property type="match status" value="1"/>
</dbReference>
<evidence type="ECO:0000256" key="8">
    <source>
        <dbReference type="RuleBase" id="RU361262"/>
    </source>
</evidence>
<keyword evidence="3" id="KW-0611">Plant defense</keyword>
<dbReference type="PANTHER" id="PTHR32176:SF36">
    <property type="entry name" value="PATATIN"/>
    <property type="match status" value="1"/>
</dbReference>
<dbReference type="AlphaFoldDB" id="A0A3B6HZB2"/>
<feature type="active site" description="Nucleophile" evidence="7">
    <location>
        <position position="64"/>
    </location>
</feature>
<dbReference type="GO" id="GO:0047372">
    <property type="term" value="F:monoacylglycerol lipase activity"/>
    <property type="evidence" value="ECO:0000318"/>
    <property type="project" value="GO_Central"/>
</dbReference>
<dbReference type="Gramene" id="TraesCS4A03G0858100.1">
    <property type="protein sequence ID" value="TraesCS4A03G0858100.1.CDS"/>
    <property type="gene ID" value="TraesCS4A03G0858100"/>
</dbReference>
<feature type="short sequence motif" description="GXGXXG" evidence="7">
    <location>
        <begin position="24"/>
        <end position="29"/>
    </location>
</feature>
<comment type="function">
    <text evidence="6">Possesses non-specific lipolytic acyl hydrolase (LAH) activity. Hydrolyzes phospholipids as well as galactolipids. May play a role in disease resistance.</text>
</comment>
<dbReference type="PaxDb" id="4565-Traes_4AL_AE331B16C.1"/>
<evidence type="ECO:0000256" key="2">
    <source>
        <dbReference type="ARBA" id="ARBA00022801"/>
    </source>
</evidence>
<dbReference type="GO" id="GO:0004620">
    <property type="term" value="F:phospholipase activity"/>
    <property type="evidence" value="ECO:0000318"/>
    <property type="project" value="GO_Central"/>
</dbReference>
<dbReference type="SMR" id="A0A3B6HZB2"/>
<keyword evidence="5 7" id="KW-0443">Lipid metabolism</keyword>
<name>A0A3B6HZB2_WHEAT</name>
<reference evidence="10" key="2">
    <citation type="submission" date="2018-10" db="UniProtKB">
        <authorList>
            <consortium name="EnsemblPlants"/>
        </authorList>
    </citation>
    <scope>IDENTIFICATION</scope>
</reference>
<dbReference type="InterPro" id="IPR002641">
    <property type="entry name" value="PNPLA_dom"/>
</dbReference>
<comment type="domain">
    <text evidence="8">The nitrogen atoms of the two glycine residues in the GGXR motif define the oxyanion hole, and stabilize the oxyanion that forms during the nucleophilic attack by the catalytic serine during substrate cleavage.</text>
</comment>
<keyword evidence="4 7" id="KW-0442">Lipid degradation</keyword>
<dbReference type="Gene3D" id="3.40.1090.10">
    <property type="entry name" value="Cytosolic phospholipase A2 catalytic domain"/>
    <property type="match status" value="1"/>
</dbReference>
<dbReference type="SUPFAM" id="SSF52151">
    <property type="entry name" value="FabD/lysophospholipase-like"/>
    <property type="match status" value="1"/>
</dbReference>
<accession>A0A3B6HZB2</accession>
<evidence type="ECO:0000256" key="3">
    <source>
        <dbReference type="ARBA" id="ARBA00022821"/>
    </source>
</evidence>
<feature type="active site" description="Proton acceptor" evidence="7">
    <location>
        <position position="201"/>
    </location>
</feature>
<dbReference type="OMA" id="QNIWIIS"/>
<dbReference type="Gramene" id="TraesWEE_scaffold_003877_01G000100.1">
    <property type="protein sequence ID" value="TraesWEE_scaffold_003877_01G000100.1"/>
    <property type="gene ID" value="TraesWEE_scaffold_003877_01G000100"/>
</dbReference>
<proteinExistence type="inferred from homology"/>
<dbReference type="PANTHER" id="PTHR32176">
    <property type="entry name" value="XYLOSE ISOMERASE"/>
    <property type="match status" value="1"/>
</dbReference>
<reference evidence="10" key="1">
    <citation type="submission" date="2018-08" db="EMBL/GenBank/DDBJ databases">
        <authorList>
            <person name="Rossello M."/>
        </authorList>
    </citation>
    <scope>NUCLEOTIDE SEQUENCE [LARGE SCALE GENOMIC DNA]</scope>
    <source>
        <strain evidence="10">cv. Chinese Spring</strain>
    </source>
</reference>
<evidence type="ECO:0000313" key="10">
    <source>
        <dbReference type="EnsemblPlants" id="TraesCS4A02G345300.1"/>
    </source>
</evidence>